<dbReference type="RefSeq" id="WP_390261837.1">
    <property type="nucleotide sequence ID" value="NZ_JBHUGH010000009.1"/>
</dbReference>
<evidence type="ECO:0000313" key="2">
    <source>
        <dbReference type="Proteomes" id="UP001597353"/>
    </source>
</evidence>
<evidence type="ECO:0000313" key="1">
    <source>
        <dbReference type="EMBL" id="MFD1912896.1"/>
    </source>
</evidence>
<organism evidence="1 2">
    <name type="scientific">Halodurantibacterium flavum</name>
    <dbReference type="NCBI Taxonomy" id="1382802"/>
    <lineage>
        <taxon>Bacteria</taxon>
        <taxon>Pseudomonadati</taxon>
        <taxon>Pseudomonadota</taxon>
        <taxon>Alphaproteobacteria</taxon>
        <taxon>Rhodobacterales</taxon>
        <taxon>Paracoccaceae</taxon>
        <taxon>Halodurantibacterium</taxon>
    </lineage>
</organism>
<sequence length="64" mass="7032">MKPPVRLKTRFENLRKGYAIFGRKPTTSGRAWGIAKNFAPLLAGRAGQTGQSAYDFSATQGRMT</sequence>
<dbReference type="Proteomes" id="UP001597353">
    <property type="component" value="Unassembled WGS sequence"/>
</dbReference>
<protein>
    <submittedName>
        <fullName evidence="1">Uncharacterized protein</fullName>
    </submittedName>
</protein>
<keyword evidence="2" id="KW-1185">Reference proteome</keyword>
<accession>A0ABW4S664</accession>
<comment type="caution">
    <text evidence="1">The sequence shown here is derived from an EMBL/GenBank/DDBJ whole genome shotgun (WGS) entry which is preliminary data.</text>
</comment>
<name>A0ABW4S664_9RHOB</name>
<dbReference type="EMBL" id="JBHUGH010000009">
    <property type="protein sequence ID" value="MFD1912896.1"/>
    <property type="molecule type" value="Genomic_DNA"/>
</dbReference>
<proteinExistence type="predicted"/>
<gene>
    <name evidence="1" type="ORF">ACFSGJ_11810</name>
</gene>
<reference evidence="2" key="1">
    <citation type="journal article" date="2019" name="Int. J. Syst. Evol. Microbiol.">
        <title>The Global Catalogue of Microorganisms (GCM) 10K type strain sequencing project: providing services to taxonomists for standard genome sequencing and annotation.</title>
        <authorList>
            <consortium name="The Broad Institute Genomics Platform"/>
            <consortium name="The Broad Institute Genome Sequencing Center for Infectious Disease"/>
            <person name="Wu L."/>
            <person name="Ma J."/>
        </authorList>
    </citation>
    <scope>NUCLEOTIDE SEQUENCE [LARGE SCALE GENOMIC DNA]</scope>
    <source>
        <strain evidence="2">CGMCC 4.7242</strain>
    </source>
</reference>